<evidence type="ECO:0000256" key="10">
    <source>
        <dbReference type="SAM" id="SignalP"/>
    </source>
</evidence>
<proteinExistence type="predicted"/>
<sequence>MLSFSLVLVSLCLLSSSPLNSNKSQTGLCNCLDAGWLVSHEYTPNGPTELEVKVATRTDESGQLHPVLDVKWKIQDEGSISYLNATELHVLEISTNDNLCVRYTFKDKLPMRNQRDEKWSFSADMVVVQPGQSYQVSVFNIPKPQPRHSVYDVKCRDPMMHMTKFCIESGSLWQPNITLTQTGHSALTVSFSSDRRSDQYTVICRCSSKSEPKYVSKADRGIHNVTFNLNDWPRPCCRFYVEIKPHFLQCGNDCTRQRKSLDICRLLPSASEIHVMPTSQCSFLFHSGLSGVGEPRPKIEDPPKEPPKVLIIYSHDHHLYKDIILKLSAFLQAKCGTRVLVDLLDSASVSMVGRVRWLEWQRQKLNPSDKILVLCSRGVQAKWRAMCGQGKVTLREDVRSPTDDMITPFLSLFLPDMHQPGRMGKYMVAYFDDISCEQDIPSVFDIAVKYRLMKHFEELYFRILDVEKYEPDRVKQIEGIGQEDYFTCPSGRDLRIAIETFQLYQLENPDWFETQCVDSEEEVMSESSRLIDELQIPPVREYVPVINEGPPVYCQGVMINQNVSSIHVFNPELNPHTDSSSVVEHTPIVNTEWNRPHPLNPDQRSPCCLGPESGFTVEPVLIGPPPSRQNWPSIDQQHIIQMPYEVQEEPSSYQSTPRSYPSGPPPPSMDFNWTHSSHTNSVQSEHLPLSETSRSQPVEMEEHETLETCGKRPSSGSDQGYMSRMSSQKEPTSEEESLKALRRLQEEQFNDNIKYSSIG</sequence>
<feature type="signal peptide" evidence="10">
    <location>
        <begin position="1"/>
        <end position="21"/>
    </location>
</feature>
<dbReference type="Pfam" id="PF16578">
    <property type="entry name" value="IL17R_fnIII_D2"/>
    <property type="match status" value="1"/>
</dbReference>
<feature type="compositionally biased region" description="Polar residues" evidence="9">
    <location>
        <begin position="714"/>
        <end position="730"/>
    </location>
</feature>
<dbReference type="Gene3D" id="2.60.40.2150">
    <property type="entry name" value="Interleukin-17 receptor A/B, fibronectin-III-like domain 2"/>
    <property type="match status" value="1"/>
</dbReference>
<dbReference type="InterPro" id="IPR032356">
    <property type="entry name" value="IL17R_A/B_N"/>
</dbReference>
<evidence type="ECO:0000259" key="11">
    <source>
        <dbReference type="PROSITE" id="PS51534"/>
    </source>
</evidence>
<dbReference type="Pfam" id="PF16556">
    <property type="entry name" value="IL17R_fnIII_D1"/>
    <property type="match status" value="1"/>
</dbReference>
<keyword evidence="4 10" id="KW-0732">Signal</keyword>
<dbReference type="GO" id="GO:0030368">
    <property type="term" value="F:interleukin-17 receptor activity"/>
    <property type="evidence" value="ECO:0007669"/>
    <property type="project" value="InterPro"/>
</dbReference>
<reference evidence="12" key="2">
    <citation type="submission" date="2025-08" db="UniProtKB">
        <authorList>
            <consortium name="Ensembl"/>
        </authorList>
    </citation>
    <scope>IDENTIFICATION</scope>
</reference>
<keyword evidence="7" id="KW-0675">Receptor</keyword>
<evidence type="ECO:0000256" key="8">
    <source>
        <dbReference type="ARBA" id="ARBA00023180"/>
    </source>
</evidence>
<gene>
    <name evidence="12" type="primary">il17ra1a</name>
</gene>
<evidence type="ECO:0000256" key="1">
    <source>
        <dbReference type="ARBA" id="ARBA00004251"/>
    </source>
</evidence>
<dbReference type="FunCoup" id="A0A672YXL7">
    <property type="interactions" value="1277"/>
</dbReference>
<reference evidence="12" key="3">
    <citation type="submission" date="2025-09" db="UniProtKB">
        <authorList>
            <consortium name="Ensembl"/>
        </authorList>
    </citation>
    <scope>IDENTIFICATION</scope>
</reference>
<evidence type="ECO:0000256" key="2">
    <source>
        <dbReference type="ARBA" id="ARBA00022475"/>
    </source>
</evidence>
<evidence type="ECO:0000256" key="6">
    <source>
        <dbReference type="ARBA" id="ARBA00023136"/>
    </source>
</evidence>
<feature type="domain" description="SEFIR" evidence="11">
    <location>
        <begin position="306"/>
        <end position="461"/>
    </location>
</feature>
<dbReference type="InParanoid" id="A0A672YXL7"/>
<dbReference type="PROSITE" id="PS51534">
    <property type="entry name" value="SEFIR"/>
    <property type="match status" value="1"/>
</dbReference>
<dbReference type="Proteomes" id="UP000472271">
    <property type="component" value="Chromosome 12"/>
</dbReference>
<dbReference type="Pfam" id="PF08357">
    <property type="entry name" value="SEFIR"/>
    <property type="match status" value="1"/>
</dbReference>
<evidence type="ECO:0000313" key="13">
    <source>
        <dbReference type="Proteomes" id="UP000472271"/>
    </source>
</evidence>
<dbReference type="InterPro" id="IPR043046">
    <property type="entry name" value="IL17RA/B_FnIII-like_2_sf"/>
</dbReference>
<keyword evidence="6" id="KW-0472">Membrane</keyword>
<evidence type="ECO:0000256" key="7">
    <source>
        <dbReference type="ARBA" id="ARBA00023170"/>
    </source>
</evidence>
<reference evidence="12" key="1">
    <citation type="submission" date="2019-06" db="EMBL/GenBank/DDBJ databases">
        <authorList>
            <consortium name="Wellcome Sanger Institute Data Sharing"/>
        </authorList>
    </citation>
    <scope>NUCLEOTIDE SEQUENCE [LARGE SCALE GENOMIC DNA]</scope>
</reference>
<dbReference type="InterPro" id="IPR038683">
    <property type="entry name" value="IL17RA/B_FnIII-like_1_sf"/>
</dbReference>
<name>A0A672YXL7_9TELE</name>
<feature type="region of interest" description="Disordered" evidence="9">
    <location>
        <begin position="646"/>
        <end position="738"/>
    </location>
</feature>
<dbReference type="PANTHER" id="PTHR15583">
    <property type="entry name" value="INTERLEUKIN-17 RECEPTOR"/>
    <property type="match status" value="1"/>
</dbReference>
<feature type="chain" id="PRO_5025423233" description="SEFIR domain-containing protein" evidence="10">
    <location>
        <begin position="22"/>
        <end position="759"/>
    </location>
</feature>
<dbReference type="Gene3D" id="2.60.40.2160">
    <property type="entry name" value="Interleukin-17 receptor A/B, fibronectin-III-like domain 1"/>
    <property type="match status" value="1"/>
</dbReference>
<dbReference type="Gene3D" id="3.40.50.11530">
    <property type="match status" value="1"/>
</dbReference>
<feature type="compositionally biased region" description="Polar residues" evidence="9">
    <location>
        <begin position="671"/>
        <end position="696"/>
    </location>
</feature>
<evidence type="ECO:0000256" key="4">
    <source>
        <dbReference type="ARBA" id="ARBA00022729"/>
    </source>
</evidence>
<keyword evidence="13" id="KW-1185">Reference proteome</keyword>
<keyword evidence="8" id="KW-0325">Glycoprotein</keyword>
<evidence type="ECO:0000256" key="9">
    <source>
        <dbReference type="SAM" id="MobiDB-lite"/>
    </source>
</evidence>
<dbReference type="InterPro" id="IPR039465">
    <property type="entry name" value="IL-17_rcpt-like"/>
</dbReference>
<dbReference type="Ensembl" id="ENSSORT00005009580.1">
    <property type="protein sequence ID" value="ENSSORP00005009274.1"/>
    <property type="gene ID" value="ENSSORG00005005077.1"/>
</dbReference>
<keyword evidence="3" id="KW-0812">Transmembrane</keyword>
<keyword evidence="2" id="KW-1003">Cell membrane</keyword>
<evidence type="ECO:0000256" key="3">
    <source>
        <dbReference type="ARBA" id="ARBA00022692"/>
    </source>
</evidence>
<dbReference type="GO" id="GO:0005886">
    <property type="term" value="C:plasma membrane"/>
    <property type="evidence" value="ECO:0007669"/>
    <property type="project" value="UniProtKB-SubCell"/>
</dbReference>
<comment type="subcellular location">
    <subcellularLocation>
        <location evidence="1">Cell membrane</location>
        <topology evidence="1">Single-pass type I membrane protein</topology>
    </subcellularLocation>
</comment>
<dbReference type="PANTHER" id="PTHR15583:SF13">
    <property type="entry name" value="INTERLEUKIN-17 RECEPTOR A"/>
    <property type="match status" value="1"/>
</dbReference>
<accession>A0A672YXL7</accession>
<organism evidence="12 13">
    <name type="scientific">Sphaeramia orbicularis</name>
    <name type="common">orbiculate cardinalfish</name>
    <dbReference type="NCBI Taxonomy" id="375764"/>
    <lineage>
        <taxon>Eukaryota</taxon>
        <taxon>Metazoa</taxon>
        <taxon>Chordata</taxon>
        <taxon>Craniata</taxon>
        <taxon>Vertebrata</taxon>
        <taxon>Euteleostomi</taxon>
        <taxon>Actinopterygii</taxon>
        <taxon>Neopterygii</taxon>
        <taxon>Teleostei</taxon>
        <taxon>Neoteleostei</taxon>
        <taxon>Acanthomorphata</taxon>
        <taxon>Gobiaria</taxon>
        <taxon>Kurtiformes</taxon>
        <taxon>Apogonoidei</taxon>
        <taxon>Apogonidae</taxon>
        <taxon>Apogoninae</taxon>
        <taxon>Sphaeramia</taxon>
    </lineage>
</organism>
<evidence type="ECO:0000256" key="5">
    <source>
        <dbReference type="ARBA" id="ARBA00022989"/>
    </source>
</evidence>
<dbReference type="InterPro" id="IPR013568">
    <property type="entry name" value="SEFIR_dom"/>
</dbReference>
<protein>
    <recommendedName>
        <fullName evidence="11">SEFIR domain-containing protein</fullName>
    </recommendedName>
</protein>
<keyword evidence="5" id="KW-1133">Transmembrane helix</keyword>
<evidence type="ECO:0000313" key="12">
    <source>
        <dbReference type="Ensembl" id="ENSSORP00005009274.1"/>
    </source>
</evidence>
<dbReference type="FunFam" id="3.40.50.11530:FF:000002">
    <property type="entry name" value="Interleukin 17 receptor A"/>
    <property type="match status" value="1"/>
</dbReference>
<dbReference type="AlphaFoldDB" id="A0A672YXL7"/>